<evidence type="ECO:0000256" key="2">
    <source>
        <dbReference type="ARBA" id="ARBA00022737"/>
    </source>
</evidence>
<dbReference type="NCBIfam" id="TIGR03448">
    <property type="entry name" value="mycothiol_MshD"/>
    <property type="match status" value="1"/>
</dbReference>
<feature type="domain" description="N-acetyltransferase" evidence="5">
    <location>
        <begin position="14"/>
        <end position="143"/>
    </location>
</feature>
<dbReference type="InterPro" id="IPR050276">
    <property type="entry name" value="MshD_Acetyltransferase"/>
</dbReference>
<evidence type="ECO:0000256" key="4">
    <source>
        <dbReference type="HAMAP-Rule" id="MF_01698"/>
    </source>
</evidence>
<feature type="binding site" evidence="4">
    <location>
        <position position="236"/>
    </location>
    <ligand>
        <name>1D-myo-inositol 2-(L-cysteinylamino)-2-deoxy-alpha-D-glucopyranoside</name>
        <dbReference type="ChEBI" id="CHEBI:58887"/>
    </ligand>
</feature>
<keyword evidence="7" id="KW-1185">Reference proteome</keyword>
<sequence>MRVAGRVADVSAVRAVAEVDPTSAGVVRALAEGATAADGREPLSEQFLINLNGRARPRVRHLLAGDEGAPVGYAQLDDTSAELVVHPEHRGQGIGSALLAALLELSPEVAVWAHGDLPAAAALAATQDLARVRTLWQMRRTAEAGELPSLSIPEGVTLRPFVVGEDEAEFLRVNNAAFAWHPEQGGWGPAEVTEREGEDWFDAAGFLLAVDPAGSLLGYHWTKVHPATPTEPSLGEVYVLGVDPAAHGKGLGRVLTLAGLHHLADRGLDTVLLYVESDNAPAVRVYEKLGFAVHTADVMYRRA</sequence>
<feature type="binding site" evidence="4">
    <location>
        <begin position="240"/>
        <end position="242"/>
    </location>
    <ligand>
        <name>acetyl-CoA</name>
        <dbReference type="ChEBI" id="CHEBI:57288"/>
        <label>2</label>
    </ligand>
</feature>
<accession>A0ABP8RNB1</accession>
<keyword evidence="3 4" id="KW-0012">Acyltransferase</keyword>
<feature type="binding site" evidence="4">
    <location>
        <position position="274"/>
    </location>
    <ligand>
        <name>1D-myo-inositol 2-(L-cysteinylamino)-2-deoxy-alpha-D-glucopyranoside</name>
        <dbReference type="ChEBI" id="CHEBI:58887"/>
    </ligand>
</feature>
<dbReference type="Gene3D" id="3.40.630.30">
    <property type="match status" value="1"/>
</dbReference>
<dbReference type="PIRSF" id="PIRSF021524">
    <property type="entry name" value="MSH_acetyltransferase"/>
    <property type="match status" value="1"/>
</dbReference>
<dbReference type="InterPro" id="IPR016181">
    <property type="entry name" value="Acyl_CoA_acyltransferase"/>
</dbReference>
<dbReference type="SUPFAM" id="SSF55729">
    <property type="entry name" value="Acyl-CoA N-acyltransferases (Nat)"/>
    <property type="match status" value="1"/>
</dbReference>
<comment type="function">
    <text evidence="4">Catalyzes the transfer of acetyl from acetyl-CoA to desacetylmycothiol (Cys-GlcN-Ins) to form mycothiol.</text>
</comment>
<dbReference type="Pfam" id="PF13508">
    <property type="entry name" value="Acetyltransf_7"/>
    <property type="match status" value="1"/>
</dbReference>
<dbReference type="InterPro" id="IPR000182">
    <property type="entry name" value="GNAT_dom"/>
</dbReference>
<feature type="domain" description="N-acetyltransferase" evidence="5">
    <location>
        <begin position="156"/>
        <end position="303"/>
    </location>
</feature>
<dbReference type="Pfam" id="PF00583">
    <property type="entry name" value="Acetyltransf_1"/>
    <property type="match status" value="1"/>
</dbReference>
<dbReference type="CDD" id="cd04301">
    <property type="entry name" value="NAT_SF"/>
    <property type="match status" value="2"/>
</dbReference>
<dbReference type="PROSITE" id="PS51186">
    <property type="entry name" value="GNAT"/>
    <property type="match status" value="2"/>
</dbReference>
<evidence type="ECO:0000313" key="7">
    <source>
        <dbReference type="Proteomes" id="UP001501598"/>
    </source>
</evidence>
<dbReference type="InterPro" id="IPR017813">
    <property type="entry name" value="Mycothiol_AcTrfase"/>
</dbReference>
<name>A0ABP8RNB1_9PSEU</name>
<reference evidence="7" key="1">
    <citation type="journal article" date="2019" name="Int. J. Syst. Evol. Microbiol.">
        <title>The Global Catalogue of Microorganisms (GCM) 10K type strain sequencing project: providing services to taxonomists for standard genome sequencing and annotation.</title>
        <authorList>
            <consortium name="The Broad Institute Genomics Platform"/>
            <consortium name="The Broad Institute Genome Sequencing Center for Infectious Disease"/>
            <person name="Wu L."/>
            <person name="Ma J."/>
        </authorList>
    </citation>
    <scope>NUCLEOTIDE SEQUENCE [LARGE SCALE GENOMIC DNA]</scope>
    <source>
        <strain evidence="7">JCM 17906</strain>
    </source>
</reference>
<keyword evidence="2 4" id="KW-0677">Repeat</keyword>
<evidence type="ECO:0000259" key="5">
    <source>
        <dbReference type="PROSITE" id="PS51186"/>
    </source>
</evidence>
<feature type="binding site" evidence="4">
    <location>
        <position position="45"/>
    </location>
    <ligand>
        <name>1D-myo-inositol 2-(L-cysteinylamino)-2-deoxy-alpha-D-glucopyranoside</name>
        <dbReference type="ChEBI" id="CHEBI:58887"/>
    </ligand>
</feature>
<evidence type="ECO:0000313" key="6">
    <source>
        <dbReference type="EMBL" id="GAA4543159.1"/>
    </source>
</evidence>
<comment type="subunit">
    <text evidence="4">Monomer.</text>
</comment>
<comment type="similarity">
    <text evidence="4">Belongs to the acetyltransferase family. MshD subfamily.</text>
</comment>
<comment type="catalytic activity">
    <reaction evidence="4">
        <text>1D-myo-inositol 2-(L-cysteinylamino)-2-deoxy-alpha-D-glucopyranoside + acetyl-CoA = mycothiol + CoA + H(+)</text>
        <dbReference type="Rhea" id="RHEA:26172"/>
        <dbReference type="ChEBI" id="CHEBI:15378"/>
        <dbReference type="ChEBI" id="CHEBI:16768"/>
        <dbReference type="ChEBI" id="CHEBI:57287"/>
        <dbReference type="ChEBI" id="CHEBI:57288"/>
        <dbReference type="ChEBI" id="CHEBI:58887"/>
        <dbReference type="EC" id="2.3.1.189"/>
    </reaction>
</comment>
<dbReference type="EC" id="2.3.1.189" evidence="4"/>
<feature type="binding site" evidence="4">
    <location>
        <begin position="279"/>
        <end position="284"/>
    </location>
    <ligand>
        <name>acetyl-CoA</name>
        <dbReference type="ChEBI" id="CHEBI:57288"/>
        <label>2</label>
    </ligand>
</feature>
<feature type="binding site" evidence="4">
    <location>
        <begin position="83"/>
        <end position="85"/>
    </location>
    <ligand>
        <name>acetyl-CoA</name>
        <dbReference type="ChEBI" id="CHEBI:57288"/>
        <label>1</label>
    </ligand>
</feature>
<dbReference type="PANTHER" id="PTHR43617">
    <property type="entry name" value="L-AMINO ACID N-ACETYLTRANSFERASE"/>
    <property type="match status" value="1"/>
</dbReference>
<evidence type="ECO:0000256" key="1">
    <source>
        <dbReference type="ARBA" id="ARBA00022679"/>
    </source>
</evidence>
<dbReference type="EMBL" id="BAABGT010000027">
    <property type="protein sequence ID" value="GAA4543159.1"/>
    <property type="molecule type" value="Genomic_DNA"/>
</dbReference>
<evidence type="ECO:0000256" key="3">
    <source>
        <dbReference type="ARBA" id="ARBA00023315"/>
    </source>
</evidence>
<feature type="binding site" evidence="4">
    <location>
        <begin position="247"/>
        <end position="253"/>
    </location>
    <ligand>
        <name>acetyl-CoA</name>
        <dbReference type="ChEBI" id="CHEBI:57288"/>
        <label>2</label>
    </ligand>
</feature>
<gene>
    <name evidence="4 6" type="primary">mshD</name>
    <name evidence="6" type="ORF">GCM10023175_19480</name>
</gene>
<comment type="caution">
    <text evidence="4">Lacks conserved residue(s) required for the propagation of feature annotation.</text>
</comment>
<keyword evidence="1 4" id="KW-0808">Transferase</keyword>
<dbReference type="HAMAP" id="MF_01698">
    <property type="entry name" value="MshD"/>
    <property type="match status" value="1"/>
</dbReference>
<proteinExistence type="inferred from homology"/>
<organism evidence="6 7">
    <name type="scientific">Pseudonocardia xishanensis</name>
    <dbReference type="NCBI Taxonomy" id="630995"/>
    <lineage>
        <taxon>Bacteria</taxon>
        <taxon>Bacillati</taxon>
        <taxon>Actinomycetota</taxon>
        <taxon>Actinomycetes</taxon>
        <taxon>Pseudonocardiales</taxon>
        <taxon>Pseudonocardiaceae</taxon>
        <taxon>Pseudonocardia</taxon>
    </lineage>
</organism>
<dbReference type="PANTHER" id="PTHR43617:SF31">
    <property type="entry name" value="MYCOTHIOL ACETYLTRANSFERASE"/>
    <property type="match status" value="1"/>
</dbReference>
<dbReference type="Proteomes" id="UP001501598">
    <property type="component" value="Unassembled WGS sequence"/>
</dbReference>
<comment type="caution">
    <text evidence="6">The sequence shown here is derived from an EMBL/GenBank/DDBJ whole genome shotgun (WGS) entry which is preliminary data.</text>
</comment>
<feature type="binding site" evidence="4">
    <location>
        <position position="183"/>
    </location>
    <ligand>
        <name>1D-myo-inositol 2-(L-cysteinylamino)-2-deoxy-alpha-D-glucopyranoside</name>
        <dbReference type="ChEBI" id="CHEBI:58887"/>
    </ligand>
</feature>
<protein>
    <recommendedName>
        <fullName evidence="4">Mycothiol acetyltransferase</fullName>
        <shortName evidence="4">MSH acetyltransferase</shortName>
        <ecNumber evidence="4">2.3.1.189</ecNumber>
    </recommendedName>
    <alternativeName>
        <fullName evidence="4">Mycothiol synthase</fullName>
    </alternativeName>
</protein>
<feature type="binding site" evidence="4">
    <location>
        <position position="223"/>
    </location>
    <ligand>
        <name>1D-myo-inositol 2-(L-cysteinylamino)-2-deoxy-alpha-D-glucopyranoside</name>
        <dbReference type="ChEBI" id="CHEBI:58887"/>
    </ligand>
</feature>